<name>A0A3L9Z2N3_9FLAO</name>
<dbReference type="AlphaFoldDB" id="A0A3L9Z2N3"/>
<keyword evidence="2" id="KW-1185">Reference proteome</keyword>
<proteinExistence type="predicted"/>
<evidence type="ECO:0008006" key="3">
    <source>
        <dbReference type="Google" id="ProtNLM"/>
    </source>
</evidence>
<evidence type="ECO:0000313" key="2">
    <source>
        <dbReference type="Proteomes" id="UP000271339"/>
    </source>
</evidence>
<dbReference type="EMBL" id="REFC01000011">
    <property type="protein sequence ID" value="RMA66267.1"/>
    <property type="molecule type" value="Genomic_DNA"/>
</dbReference>
<evidence type="ECO:0000313" key="1">
    <source>
        <dbReference type="EMBL" id="RMA66267.1"/>
    </source>
</evidence>
<organism evidence="1 2">
    <name type="scientific">Ulvibacter antarcticus</name>
    <dbReference type="NCBI Taxonomy" id="442714"/>
    <lineage>
        <taxon>Bacteria</taxon>
        <taxon>Pseudomonadati</taxon>
        <taxon>Bacteroidota</taxon>
        <taxon>Flavobacteriia</taxon>
        <taxon>Flavobacteriales</taxon>
        <taxon>Flavobacteriaceae</taxon>
        <taxon>Ulvibacter</taxon>
    </lineage>
</organism>
<reference evidence="1 2" key="1">
    <citation type="submission" date="2018-10" db="EMBL/GenBank/DDBJ databases">
        <title>Genomic Encyclopedia of Archaeal and Bacterial Type Strains, Phase II (KMG-II): from individual species to whole genera.</title>
        <authorList>
            <person name="Goeker M."/>
        </authorList>
    </citation>
    <scope>NUCLEOTIDE SEQUENCE [LARGE SCALE GENOMIC DNA]</scope>
    <source>
        <strain evidence="1 2">DSM 23424</strain>
    </source>
</reference>
<gene>
    <name evidence="1" type="ORF">BXY75_0687</name>
</gene>
<comment type="caution">
    <text evidence="1">The sequence shown here is derived from an EMBL/GenBank/DDBJ whole genome shotgun (WGS) entry which is preliminary data.</text>
</comment>
<dbReference type="RefSeq" id="WP_245962909.1">
    <property type="nucleotide sequence ID" value="NZ_REFC01000011.1"/>
</dbReference>
<protein>
    <recommendedName>
        <fullName evidence="3">Alpha-ketoglutarate decarboxylase</fullName>
    </recommendedName>
</protein>
<sequence length="176" mass="19847">MNNLFVDYLKQNTMFILLLLCTTTLYAQEDRSLFWSNVHFGGGIGLSFGDGFFSGTLAPSAIYDFNDQFALGVGLSGTYNSQKNLYSSTILGGSILGLYNIIPQLQVSAEFEELHVSRAYEGFLERPNDDYWYPALFVGVGYRQGNFTIGLRYDLLYDSVKSVYANAYVPFVRVYF</sequence>
<dbReference type="Proteomes" id="UP000271339">
    <property type="component" value="Unassembled WGS sequence"/>
</dbReference>
<accession>A0A3L9Z2N3</accession>